<dbReference type="PANTHER" id="PTHR24421">
    <property type="entry name" value="NITRATE/NITRITE SENSOR PROTEIN NARX-RELATED"/>
    <property type="match status" value="1"/>
</dbReference>
<feature type="transmembrane region" description="Helical" evidence="4">
    <location>
        <begin position="99"/>
        <end position="129"/>
    </location>
</feature>
<evidence type="ECO:0000313" key="7">
    <source>
        <dbReference type="Proteomes" id="UP000248706"/>
    </source>
</evidence>
<evidence type="ECO:0000259" key="5">
    <source>
        <dbReference type="SMART" id="SM00387"/>
    </source>
</evidence>
<evidence type="ECO:0000256" key="4">
    <source>
        <dbReference type="SAM" id="Phobius"/>
    </source>
</evidence>
<feature type="transmembrane region" description="Helical" evidence="4">
    <location>
        <begin position="67"/>
        <end position="87"/>
    </location>
</feature>
<evidence type="ECO:0000313" key="6">
    <source>
        <dbReference type="EMBL" id="RAQ95878.1"/>
    </source>
</evidence>
<dbReference type="Pfam" id="PF02518">
    <property type="entry name" value="HATPase_c"/>
    <property type="match status" value="1"/>
</dbReference>
<keyword evidence="1" id="KW-0808">Transferase</keyword>
<name>A0A328VDR1_9CHLR</name>
<dbReference type="InterPro" id="IPR036890">
    <property type="entry name" value="HATPase_C_sf"/>
</dbReference>
<dbReference type="SUPFAM" id="SSF55874">
    <property type="entry name" value="ATPase domain of HSP90 chaperone/DNA topoisomerase II/histidine kinase"/>
    <property type="match status" value="1"/>
</dbReference>
<keyword evidence="4" id="KW-1133">Transmembrane helix</keyword>
<dbReference type="Pfam" id="PF07730">
    <property type="entry name" value="HisKA_3"/>
    <property type="match status" value="1"/>
</dbReference>
<dbReference type="InterPro" id="IPR050482">
    <property type="entry name" value="Sensor_HK_TwoCompSys"/>
</dbReference>
<dbReference type="AlphaFoldDB" id="A0A328VDR1"/>
<dbReference type="Gene3D" id="1.20.5.1930">
    <property type="match status" value="1"/>
</dbReference>
<feature type="transmembrane region" description="Helical" evidence="4">
    <location>
        <begin position="178"/>
        <end position="196"/>
    </location>
</feature>
<dbReference type="GO" id="GO:0016020">
    <property type="term" value="C:membrane"/>
    <property type="evidence" value="ECO:0007669"/>
    <property type="project" value="InterPro"/>
</dbReference>
<dbReference type="CDD" id="cd16917">
    <property type="entry name" value="HATPase_UhpB-NarQ-NarX-like"/>
    <property type="match status" value="1"/>
</dbReference>
<reference evidence="6 7" key="1">
    <citation type="submission" date="2016-08" db="EMBL/GenBank/DDBJ databases">
        <title>Analysis of Carbohydrate Active Enzymes in Thermogemmatispora T81 Reveals Carbohydrate Degradation Ability.</title>
        <authorList>
            <person name="Tomazini A."/>
            <person name="Lal S."/>
            <person name="Stott M."/>
            <person name="Henrissat B."/>
            <person name="Polikarpov I."/>
            <person name="Sparling R."/>
            <person name="Levin D.B."/>
        </authorList>
    </citation>
    <scope>NUCLEOTIDE SEQUENCE [LARGE SCALE GENOMIC DNA]</scope>
    <source>
        <strain evidence="6 7">T81</strain>
    </source>
</reference>
<feature type="transmembrane region" description="Helical" evidence="4">
    <location>
        <begin position="20"/>
        <end position="39"/>
    </location>
</feature>
<proteinExistence type="predicted"/>
<keyword evidence="7" id="KW-1185">Reference proteome</keyword>
<keyword evidence="2" id="KW-0418">Kinase</keyword>
<dbReference type="Gene3D" id="3.30.565.10">
    <property type="entry name" value="Histidine kinase-like ATPase, C-terminal domain"/>
    <property type="match status" value="1"/>
</dbReference>
<keyword evidence="4" id="KW-0472">Membrane</keyword>
<dbReference type="SMART" id="SM00387">
    <property type="entry name" value="HATPase_c"/>
    <property type="match status" value="1"/>
</dbReference>
<dbReference type="InterPro" id="IPR003594">
    <property type="entry name" value="HATPase_dom"/>
</dbReference>
<dbReference type="RefSeq" id="WP_189361620.1">
    <property type="nucleotide sequence ID" value="NZ_MCIF01000002.1"/>
</dbReference>
<evidence type="ECO:0000256" key="3">
    <source>
        <dbReference type="ARBA" id="ARBA00023012"/>
    </source>
</evidence>
<dbReference type="InterPro" id="IPR011712">
    <property type="entry name" value="Sig_transdc_His_kin_sub3_dim/P"/>
</dbReference>
<dbReference type="GO" id="GO:0046983">
    <property type="term" value="F:protein dimerization activity"/>
    <property type="evidence" value="ECO:0007669"/>
    <property type="project" value="InterPro"/>
</dbReference>
<accession>A0A328VDR1</accession>
<evidence type="ECO:0000256" key="1">
    <source>
        <dbReference type="ARBA" id="ARBA00022679"/>
    </source>
</evidence>
<comment type="caution">
    <text evidence="6">The sequence shown here is derived from an EMBL/GenBank/DDBJ whole genome shotgun (WGS) entry which is preliminary data.</text>
</comment>
<feature type="domain" description="Histidine kinase/HSP90-like ATPase" evidence="5">
    <location>
        <begin position="331"/>
        <end position="426"/>
    </location>
</feature>
<dbReference type="EMBL" id="MCIF01000002">
    <property type="protein sequence ID" value="RAQ95878.1"/>
    <property type="molecule type" value="Genomic_DNA"/>
</dbReference>
<keyword evidence="4" id="KW-0812">Transmembrane</keyword>
<dbReference type="PANTHER" id="PTHR24421:SF62">
    <property type="entry name" value="SENSORY TRANSDUCTION HISTIDINE KINASE"/>
    <property type="match status" value="1"/>
</dbReference>
<keyword evidence="3" id="KW-0902">Two-component regulatory system</keyword>
<gene>
    <name evidence="6" type="ORF">A4R35_10050</name>
</gene>
<organism evidence="6 7">
    <name type="scientific">Thermogemmatispora tikiterensis</name>
    <dbReference type="NCBI Taxonomy" id="1825093"/>
    <lineage>
        <taxon>Bacteria</taxon>
        <taxon>Bacillati</taxon>
        <taxon>Chloroflexota</taxon>
        <taxon>Ktedonobacteria</taxon>
        <taxon>Thermogemmatisporales</taxon>
        <taxon>Thermogemmatisporaceae</taxon>
        <taxon>Thermogemmatispora</taxon>
    </lineage>
</organism>
<dbReference type="GO" id="GO:0000155">
    <property type="term" value="F:phosphorelay sensor kinase activity"/>
    <property type="evidence" value="ECO:0007669"/>
    <property type="project" value="InterPro"/>
</dbReference>
<protein>
    <recommendedName>
        <fullName evidence="5">Histidine kinase/HSP90-like ATPase domain-containing protein</fullName>
    </recommendedName>
</protein>
<feature type="transmembrane region" description="Helical" evidence="4">
    <location>
        <begin position="141"/>
        <end position="158"/>
    </location>
</feature>
<dbReference type="Proteomes" id="UP000248706">
    <property type="component" value="Unassembled WGS sequence"/>
</dbReference>
<evidence type="ECO:0000256" key="2">
    <source>
        <dbReference type="ARBA" id="ARBA00022777"/>
    </source>
</evidence>
<sequence>MPGPDDAQSSVLPRSLLRGFLLVWVGLIDLWTLGTLWLIQPGCPVPAPSCAQKLAARPAHPGSTLPLAFVCLLGLALVSFSLLAASISERVPARWRWSYFLIQGALVFIIGDLTGQGLVVVNLSLAFALEALLALKQVRSIAILGGGYFLLTMLWWLLSSWGKVSSWQSVFALLNGEPVFLSLLLFGGGYLILYVWQVRAHAQLEDAHQQLRAAAARIEALTRLAERQRMARELHDTLVQGLAGIMMQLQAANARLTHQRYPQAQEAVQQAMAEVRVALTEARSAITDLRTTPASVSDLQEAIQAVVQRFTAATGLACTVTLDGIEQLPAALYEPVQRVITEGVSNVARHAQAKQVTISGQCKDGRYILAIGDDGRGFDPAEAFTQVGHFGLVGLRERARLAGGHLEIESAPRQGTTLRLFLPLDASGHSPLALERSQRH</sequence>